<dbReference type="eggNOG" id="COG4206">
    <property type="taxonomic scope" value="Bacteria"/>
</dbReference>
<accession>E4T0X2</accession>
<evidence type="ECO:0000313" key="1">
    <source>
        <dbReference type="EMBL" id="ADQ78353.1"/>
    </source>
</evidence>
<reference key="1">
    <citation type="submission" date="2010-11" db="EMBL/GenBank/DDBJ databases">
        <title>The complete genome of Paludibacter propionicigenes DSM 17365.</title>
        <authorList>
            <consortium name="US DOE Joint Genome Institute (JGI-PGF)"/>
            <person name="Lucas S."/>
            <person name="Copeland A."/>
            <person name="Lapidus A."/>
            <person name="Bruce D."/>
            <person name="Goodwin L."/>
            <person name="Pitluck S."/>
            <person name="Kyrpides N."/>
            <person name="Mavromatis K."/>
            <person name="Ivanova N."/>
            <person name="Munk A.C."/>
            <person name="Brettin T."/>
            <person name="Detter J.C."/>
            <person name="Han C."/>
            <person name="Tapia R."/>
            <person name="Land M."/>
            <person name="Hauser L."/>
            <person name="Markowitz V."/>
            <person name="Cheng J.-F."/>
            <person name="Hugenholtz P."/>
            <person name="Woyke T."/>
            <person name="Wu D."/>
            <person name="Gronow S."/>
            <person name="Wellnitz S."/>
            <person name="Brambilla E."/>
            <person name="Klenk H.-P."/>
            <person name="Eisen J.A."/>
        </authorList>
    </citation>
    <scope>NUCLEOTIDE SEQUENCE</scope>
    <source>
        <strain>WB4</strain>
    </source>
</reference>
<organism evidence="1 2">
    <name type="scientific">Paludibacter propionicigenes (strain DSM 17365 / JCM 13257 / WB4)</name>
    <dbReference type="NCBI Taxonomy" id="694427"/>
    <lineage>
        <taxon>Bacteria</taxon>
        <taxon>Pseudomonadati</taxon>
        <taxon>Bacteroidota</taxon>
        <taxon>Bacteroidia</taxon>
        <taxon>Bacteroidales</taxon>
        <taxon>Paludibacteraceae</taxon>
        <taxon>Paludibacter</taxon>
    </lineage>
</organism>
<dbReference type="InterPro" id="IPR025631">
    <property type="entry name" value="Porin_10"/>
</dbReference>
<keyword evidence="2" id="KW-1185">Reference proteome</keyword>
<evidence type="ECO:0008006" key="3">
    <source>
        <dbReference type="Google" id="ProtNLM"/>
    </source>
</evidence>
<dbReference type="KEGG" id="ppn:Palpr_0191"/>
<gene>
    <name evidence="1" type="ordered locus">Palpr_0191</name>
</gene>
<protein>
    <recommendedName>
        <fullName evidence="3">Porin</fullName>
    </recommendedName>
</protein>
<dbReference type="STRING" id="694427.Palpr_0191"/>
<proteinExistence type="predicted"/>
<dbReference type="AlphaFoldDB" id="E4T0X2"/>
<dbReference type="HOGENOM" id="CLU_025041_0_0_10"/>
<reference evidence="1 2" key="2">
    <citation type="journal article" date="2011" name="Stand. Genomic Sci.">
        <title>Complete genome sequence of Paludibacter propionicigenes type strain (WB4).</title>
        <authorList>
            <person name="Gronow S."/>
            <person name="Munk C."/>
            <person name="Lapidus A."/>
            <person name="Nolan M."/>
            <person name="Lucas S."/>
            <person name="Hammon N."/>
            <person name="Deshpande S."/>
            <person name="Cheng J.F."/>
            <person name="Tapia R."/>
            <person name="Han C."/>
            <person name="Goodwin L."/>
            <person name="Pitluck S."/>
            <person name="Liolios K."/>
            <person name="Ivanova N."/>
            <person name="Mavromatis K."/>
            <person name="Mikhailova N."/>
            <person name="Pati A."/>
            <person name="Chen A."/>
            <person name="Palaniappan K."/>
            <person name="Land M."/>
            <person name="Hauser L."/>
            <person name="Chang Y.J."/>
            <person name="Jeffries C.D."/>
            <person name="Brambilla E."/>
            <person name="Rohde M."/>
            <person name="Goker M."/>
            <person name="Detter J.C."/>
            <person name="Woyke T."/>
            <person name="Bristow J."/>
            <person name="Eisen J.A."/>
            <person name="Markowitz V."/>
            <person name="Hugenholtz P."/>
            <person name="Kyrpides N.C."/>
            <person name="Klenk H.P."/>
        </authorList>
    </citation>
    <scope>NUCLEOTIDE SEQUENCE [LARGE SCALE GENOMIC DNA]</scope>
    <source>
        <strain evidence="2">DSM 17365 / JCM 13257 / WB4</strain>
    </source>
</reference>
<dbReference type="Proteomes" id="UP000008718">
    <property type="component" value="Chromosome"/>
</dbReference>
<dbReference type="RefSeq" id="WP_013443722.1">
    <property type="nucleotide sequence ID" value="NC_014734.1"/>
</dbReference>
<name>E4T0X2_PALPW</name>
<evidence type="ECO:0000313" key="2">
    <source>
        <dbReference type="Proteomes" id="UP000008718"/>
    </source>
</evidence>
<sequence>MKKIVVLVPFIFVIVSVLGQQVPPNYRFVKTWRITDQFATVDSIPVDTMHLNFQISNPIDRFSIANSYNGNLGSPIQSKLYFDRPANNDFIFSNAYYPYLMNIDHATFYNTKTPYSNLDYKTGGTTYRSEDNIKFLFTANANKRLNFGTTLDYVYAIGEYGNQSVKRFSGSLFGSYQGKHYTATGLVAINNLSNFENGGVADSTDITSPKGKATKDIPTRILGFSNYKQSQLYYNQQYSIGIERPVRVNEDSVRLDYVPVTRFAHTLKFDDLRKRYYEPQLVGAPFYNNSYFKQTNDTSALSTLTNTFSVSMEEEFNKWLQFGLKAFIENEVQSYTFNTDTLVNHMSKTSTKVGGILSKQRGQLFKYNVLGEVSFLGYKAGNFKLEGNIGGFFKLWNDSVSLVASGFVRSDKPSYFLQNYQSNHFRWNQSLASIYRTQMGGTFAIPTRSFSLNVAVENLSRYIYFNGQAVPKQFSGNIQVLSANLKQDFHVGKFTLENNVVYQLSSQKDILPLPDFALYHNLYYHDVFFHVLSIQLGASVRYHTSYYAPSYMPATGQFYNQSTVKIGNYPVVNVYANFHLKRTRFFWEYYHVNQKFANDAYFSMPNYPIDPAMTKIGISWNFYD</sequence>
<dbReference type="Pfam" id="PF14121">
    <property type="entry name" value="Porin_10"/>
    <property type="match status" value="1"/>
</dbReference>
<dbReference type="OrthoDB" id="1489309at2"/>
<dbReference type="EMBL" id="CP002345">
    <property type="protein sequence ID" value="ADQ78353.1"/>
    <property type="molecule type" value="Genomic_DNA"/>
</dbReference>